<dbReference type="AlphaFoldDB" id="A0AAN0MMK3"/>
<keyword evidence="2" id="KW-1185">Reference proteome</keyword>
<protein>
    <recommendedName>
        <fullName evidence="3">DUF4123 domain-containing protein</fullName>
    </recommendedName>
</protein>
<name>A0AAN0MMK3_9GAMM</name>
<dbReference type="KEGG" id="parl:PEC302110_35740"/>
<organism evidence="1 2">
    <name type="scientific">Pectobacterium araliae</name>
    <dbReference type="NCBI Taxonomy" id="3073862"/>
    <lineage>
        <taxon>Bacteria</taxon>
        <taxon>Pseudomonadati</taxon>
        <taxon>Pseudomonadota</taxon>
        <taxon>Gammaproteobacteria</taxon>
        <taxon>Enterobacterales</taxon>
        <taxon>Pectobacteriaceae</taxon>
        <taxon>Pectobacterium</taxon>
    </lineage>
</organism>
<proteinExistence type="predicted"/>
<evidence type="ECO:0008006" key="3">
    <source>
        <dbReference type="Google" id="ProtNLM"/>
    </source>
</evidence>
<dbReference type="RefSeq" id="WP_338659391.1">
    <property type="nucleotide sequence ID" value="NZ_AP028908.1"/>
</dbReference>
<evidence type="ECO:0000313" key="1">
    <source>
        <dbReference type="EMBL" id="BES86477.1"/>
    </source>
</evidence>
<reference evidence="2" key="1">
    <citation type="journal article" date="2024" name="Int. J. Syst. Evol. Microbiol.">
        <title>Pectobacterium araliae sp. nov., a pathogen causing bacterial soft rot of Japanese angelica tree in Japan.</title>
        <authorList>
            <person name="Sawada H."/>
            <person name="Someya N."/>
            <person name="Morohoshi T."/>
            <person name="Ono M."/>
            <person name="Satou M."/>
        </authorList>
    </citation>
    <scope>NUCLEOTIDE SEQUENCE [LARGE SCALE GENOMIC DNA]</scope>
    <source>
        <strain evidence="2">MAFF 302110</strain>
    </source>
</reference>
<evidence type="ECO:0000313" key="2">
    <source>
        <dbReference type="Proteomes" id="UP001377830"/>
    </source>
</evidence>
<sequence length="193" mass="22592">MSFYQQLEKAGLPIRNNRTRLYVLTETRAERNLLARLEFHEVVHYPLWHLDAQAGLEPYTPWLCVPEPDSDFDLWLGKAFETMPMIVLFARMSPDEVRRHLKHFSKFVEGTRRFILRLGTPSALQLYIASIAHTSSAVSRFFADGEIEEMYFHDPQASLSRRVQPLFEQQRHEEAECDGCLVWLDLPVDQEAR</sequence>
<dbReference type="EMBL" id="AP028908">
    <property type="protein sequence ID" value="BES86477.1"/>
    <property type="molecule type" value="Genomic_DNA"/>
</dbReference>
<dbReference type="Proteomes" id="UP001377830">
    <property type="component" value="Chromosome"/>
</dbReference>
<gene>
    <name evidence="1" type="ORF">PEC302110_35740</name>
</gene>
<accession>A0AAN0MMK3</accession>